<keyword evidence="6" id="KW-0378">Hydrolase</keyword>
<dbReference type="GO" id="GO:0016787">
    <property type="term" value="F:hydrolase activity"/>
    <property type="evidence" value="ECO:0007669"/>
    <property type="project" value="UniProtKB-KW"/>
</dbReference>
<comment type="catalytic activity">
    <reaction evidence="2">
        <text>3',5'-cyclic CMP + H2O = CMP + H(+)</text>
        <dbReference type="Rhea" id="RHEA:72675"/>
        <dbReference type="ChEBI" id="CHEBI:15377"/>
        <dbReference type="ChEBI" id="CHEBI:15378"/>
        <dbReference type="ChEBI" id="CHEBI:58003"/>
        <dbReference type="ChEBI" id="CHEBI:60377"/>
    </reaction>
    <physiologicalReaction direction="left-to-right" evidence="2">
        <dbReference type="Rhea" id="RHEA:72676"/>
    </physiologicalReaction>
</comment>
<reference evidence="6 7" key="1">
    <citation type="submission" date="2018-11" db="EMBL/GenBank/DDBJ databases">
        <title>Phylogenetic determinants of toxin gene distribution in genomes of Brevibacillus laterosporus.</title>
        <authorList>
            <person name="Glare T.R."/>
            <person name="Durrant A."/>
            <person name="Berry C."/>
            <person name="Palma L."/>
            <person name="Ormskirk M."/>
            <person name="Cox M.O."/>
        </authorList>
    </citation>
    <scope>NUCLEOTIDE SEQUENCE [LARGE SCALE GENOMIC DNA]</scope>
    <source>
        <strain evidence="6 7">1821L</strain>
    </source>
</reference>
<evidence type="ECO:0000256" key="4">
    <source>
        <dbReference type="ARBA" id="ARBA00048505"/>
    </source>
</evidence>
<keyword evidence="1" id="KW-0479">Metal-binding</keyword>
<keyword evidence="7" id="KW-1185">Reference proteome</keyword>
<dbReference type="CDD" id="cd00158">
    <property type="entry name" value="RHOD"/>
    <property type="match status" value="1"/>
</dbReference>
<dbReference type="OrthoDB" id="9784009at2"/>
<proteinExistence type="predicted"/>
<dbReference type="Pfam" id="PF00581">
    <property type="entry name" value="Rhodanese"/>
    <property type="match status" value="1"/>
</dbReference>
<dbReference type="InterPro" id="IPR036866">
    <property type="entry name" value="RibonucZ/Hydroxyglut_hydro"/>
</dbReference>
<dbReference type="Proteomes" id="UP000319432">
    <property type="component" value="Chromosome"/>
</dbReference>
<dbReference type="CDD" id="cd07724">
    <property type="entry name" value="POD-like_MBL-fold"/>
    <property type="match status" value="1"/>
</dbReference>
<evidence type="ECO:0000256" key="2">
    <source>
        <dbReference type="ARBA" id="ARBA00034221"/>
    </source>
</evidence>
<feature type="domain" description="Rhodanese" evidence="5">
    <location>
        <begin position="281"/>
        <end position="309"/>
    </location>
</feature>
<dbReference type="PANTHER" id="PTHR43084:SF1">
    <property type="entry name" value="PERSULFIDE DIOXYGENASE ETHE1, MITOCHONDRIAL"/>
    <property type="match status" value="1"/>
</dbReference>
<dbReference type="InterPro" id="IPR001763">
    <property type="entry name" value="Rhodanese-like_dom"/>
</dbReference>
<dbReference type="GO" id="GO:0006749">
    <property type="term" value="P:glutathione metabolic process"/>
    <property type="evidence" value="ECO:0007669"/>
    <property type="project" value="InterPro"/>
</dbReference>
<evidence type="ECO:0000256" key="3">
    <source>
        <dbReference type="ARBA" id="ARBA00034301"/>
    </source>
</evidence>
<dbReference type="PROSITE" id="PS50206">
    <property type="entry name" value="RHODANESE_3"/>
    <property type="match status" value="2"/>
</dbReference>
<protein>
    <submittedName>
        <fullName evidence="6">MBL fold metallo-hydrolase</fullName>
    </submittedName>
</protein>
<dbReference type="InterPro" id="IPR036873">
    <property type="entry name" value="Rhodanese-like_dom_sf"/>
</dbReference>
<dbReference type="InterPro" id="IPR044528">
    <property type="entry name" value="POD-like_MBL-fold"/>
</dbReference>
<dbReference type="Pfam" id="PF00753">
    <property type="entry name" value="Lactamase_B"/>
    <property type="match status" value="1"/>
</dbReference>
<name>A0A518V2U7_BRELA</name>
<comment type="function">
    <text evidence="3">Counteracts the endogenous Pycsar antiviral defense system. Phosphodiesterase that enables metal-dependent hydrolysis of host cyclic nucleotide Pycsar defense signals such as cCMP and cUMP.</text>
</comment>
<organism evidence="6 7">
    <name type="scientific">Brevibacillus laterosporus</name>
    <name type="common">Bacillus laterosporus</name>
    <dbReference type="NCBI Taxonomy" id="1465"/>
    <lineage>
        <taxon>Bacteria</taxon>
        <taxon>Bacillati</taxon>
        <taxon>Bacillota</taxon>
        <taxon>Bacilli</taxon>
        <taxon>Bacillales</taxon>
        <taxon>Paenibacillaceae</taxon>
        <taxon>Brevibacillus</taxon>
    </lineage>
</organism>
<dbReference type="FunFam" id="3.40.250.10:FF:000049">
    <property type="entry name" value="Phage shock protein E"/>
    <property type="match status" value="1"/>
</dbReference>
<dbReference type="PANTHER" id="PTHR43084">
    <property type="entry name" value="PERSULFIDE DIOXYGENASE ETHE1"/>
    <property type="match status" value="1"/>
</dbReference>
<gene>
    <name evidence="6" type="ORF">EEL30_02270</name>
</gene>
<evidence type="ECO:0000259" key="5">
    <source>
        <dbReference type="PROSITE" id="PS50206"/>
    </source>
</evidence>
<dbReference type="GO" id="GO:0070813">
    <property type="term" value="P:hydrogen sulfide metabolic process"/>
    <property type="evidence" value="ECO:0007669"/>
    <property type="project" value="TreeGrafter"/>
</dbReference>
<evidence type="ECO:0000256" key="1">
    <source>
        <dbReference type="ARBA" id="ARBA00022723"/>
    </source>
</evidence>
<dbReference type="SUPFAM" id="SSF52821">
    <property type="entry name" value="Rhodanese/Cell cycle control phosphatase"/>
    <property type="match status" value="2"/>
</dbReference>
<dbReference type="EMBL" id="CP033464">
    <property type="protein sequence ID" value="QDX91307.1"/>
    <property type="molecule type" value="Genomic_DNA"/>
</dbReference>
<dbReference type="GO" id="GO:0050313">
    <property type="term" value="F:sulfur dioxygenase activity"/>
    <property type="evidence" value="ECO:0007669"/>
    <property type="project" value="InterPro"/>
</dbReference>
<dbReference type="SMART" id="SM00849">
    <property type="entry name" value="Lactamase_B"/>
    <property type="match status" value="1"/>
</dbReference>
<sequence>MLLRYFYNEQLAQASYLVGCQRTGEAVVIDPQRDITAYLRIAQQEGLRIVGALETHIHADFVSGARELAHQAQATLYLSGEGGPDWQYESPDSVTHQIIYNGDTLSVGNLRLEVMHTPGHTPESLSFLLQDYGIAGPQPIGIFTGDFVFVGDVGRPDLLEKAAGQMGTAEVGARQMYQSLQRFKEWEDYLQIWPGHGAGSACGKALGAIPSSTVGYEKRYNPALSFTDEGRFVTWLLDGQPEPPRYFARMKKVNKKGAPLIADIAQPKELQMNPDVLQDLLASEAILLDTRPAQAFAQKHLRGSLSIPHQRSFCTWAGWLIDEKAPLFVLGKKEDHQQILHDLQAVGIDHVLAIGDSEPIQKNNDLSSLLKDMQEMDVVTATPLVYQQDVTLLDVRNPSEWLEGHLPHAVHVPLGSLQERLGVISKGKPILVQCRSGARSAIAVSLLESKGFENLINLKGGILAWEQAGLETRISENNLFIQEVHNLK</sequence>
<feature type="domain" description="Rhodanese" evidence="5">
    <location>
        <begin position="386"/>
        <end position="474"/>
    </location>
</feature>
<dbReference type="InterPro" id="IPR051682">
    <property type="entry name" value="Mito_Persulfide_Diox"/>
</dbReference>
<dbReference type="Gene3D" id="3.40.250.10">
    <property type="entry name" value="Rhodanese-like domain"/>
    <property type="match status" value="2"/>
</dbReference>
<dbReference type="AlphaFoldDB" id="A0A518V2U7"/>
<evidence type="ECO:0000313" key="6">
    <source>
        <dbReference type="EMBL" id="QDX91307.1"/>
    </source>
</evidence>
<dbReference type="GO" id="GO:0046872">
    <property type="term" value="F:metal ion binding"/>
    <property type="evidence" value="ECO:0007669"/>
    <property type="project" value="UniProtKB-KW"/>
</dbReference>
<accession>A0A518V2U7</accession>
<dbReference type="FunFam" id="3.60.15.10:FF:000030">
    <property type="entry name" value="Metallo-beta-lactamase family protein"/>
    <property type="match status" value="1"/>
</dbReference>
<dbReference type="InterPro" id="IPR001279">
    <property type="entry name" value="Metallo-B-lactamas"/>
</dbReference>
<dbReference type="SMART" id="SM00450">
    <property type="entry name" value="RHOD"/>
    <property type="match status" value="1"/>
</dbReference>
<dbReference type="Gene3D" id="3.60.15.10">
    <property type="entry name" value="Ribonuclease Z/Hydroxyacylglutathione hydrolase-like"/>
    <property type="match status" value="1"/>
</dbReference>
<dbReference type="SUPFAM" id="SSF56281">
    <property type="entry name" value="Metallo-hydrolase/oxidoreductase"/>
    <property type="match status" value="1"/>
</dbReference>
<evidence type="ECO:0000313" key="7">
    <source>
        <dbReference type="Proteomes" id="UP000319432"/>
    </source>
</evidence>
<comment type="catalytic activity">
    <reaction evidence="4">
        <text>3',5'-cyclic UMP + H2O = UMP + H(+)</text>
        <dbReference type="Rhea" id="RHEA:70575"/>
        <dbReference type="ChEBI" id="CHEBI:15377"/>
        <dbReference type="ChEBI" id="CHEBI:15378"/>
        <dbReference type="ChEBI" id="CHEBI:57865"/>
        <dbReference type="ChEBI" id="CHEBI:184387"/>
    </reaction>
    <physiologicalReaction direction="left-to-right" evidence="4">
        <dbReference type="Rhea" id="RHEA:70576"/>
    </physiologicalReaction>
</comment>